<protein>
    <submittedName>
        <fullName evidence="3">Glycosyltransferase involved in cell wall biosynthesis</fullName>
    </submittedName>
</protein>
<dbReference type="Gene3D" id="3.40.50.2000">
    <property type="entry name" value="Glycogen Phosphorylase B"/>
    <property type="match status" value="2"/>
</dbReference>
<dbReference type="SUPFAM" id="SSF53756">
    <property type="entry name" value="UDP-Glycosyltransferase/glycogen phosphorylase"/>
    <property type="match status" value="1"/>
</dbReference>
<dbReference type="PANTHER" id="PTHR12526">
    <property type="entry name" value="GLYCOSYLTRANSFERASE"/>
    <property type="match status" value="1"/>
</dbReference>
<dbReference type="Proteomes" id="UP000295122">
    <property type="component" value="Unassembled WGS sequence"/>
</dbReference>
<comment type="caution">
    <text evidence="3">The sequence shown here is derived from an EMBL/GenBank/DDBJ whole genome shotgun (WGS) entry which is preliminary data.</text>
</comment>
<dbReference type="PANTHER" id="PTHR12526:SF595">
    <property type="entry name" value="BLL5217 PROTEIN"/>
    <property type="match status" value="1"/>
</dbReference>
<reference evidence="3 4" key="1">
    <citation type="submission" date="2019-03" db="EMBL/GenBank/DDBJ databases">
        <title>Genomic Encyclopedia of Type Strains, Phase IV (KMG-IV): sequencing the most valuable type-strain genomes for metagenomic binning, comparative biology and taxonomic classification.</title>
        <authorList>
            <person name="Goeker M."/>
        </authorList>
    </citation>
    <scope>NUCLEOTIDE SEQUENCE [LARGE SCALE GENOMIC DNA]</scope>
    <source>
        <strain evidence="3 4">DSM 25903</strain>
    </source>
</reference>
<gene>
    <name evidence="3" type="ORF">EV668_3302</name>
</gene>
<dbReference type="AlphaFoldDB" id="A0A4R7BXX6"/>
<sequence>MRIAQISPLAEAVPPKLYGGTERVVSWLTEELVRQGHDVTLFASGDSETGATLVPGCEKGLRLLGVRDHTAHNLVMLDRVRKIADQFDIIHCHIDVLQYPMFQDLSHKLVTTLHGRLDLPDYYPVFEEYPQMPLVSISDSQREPMVPGVNWVDTVYHGLPSDVAPYNAKGGDYLAFLGRISPEKRPDRAIEIAKRAGVRLKIAAKVDKADQEYYDEVIEPLLDHPLIEFIGEIDERQKVGFLGNAMALLFPIDWREPFGLVMIEAMSAGTPVVAWKNGSVPEVIADGVGGVIVESMDAAVAGVERVRGFDRRKVRDYFESRFTAERMASNYLAAYKKVIDSGARPPQLVAAE</sequence>
<name>A0A4R7BXX6_9HYPH</name>
<organism evidence="3 4">
    <name type="scientific">Enterovirga rhinocerotis</name>
    <dbReference type="NCBI Taxonomy" id="1339210"/>
    <lineage>
        <taxon>Bacteria</taxon>
        <taxon>Pseudomonadati</taxon>
        <taxon>Pseudomonadota</taxon>
        <taxon>Alphaproteobacteria</taxon>
        <taxon>Hyphomicrobiales</taxon>
        <taxon>Methylobacteriaceae</taxon>
        <taxon>Enterovirga</taxon>
    </lineage>
</organism>
<dbReference type="EMBL" id="SNZR01000013">
    <property type="protein sequence ID" value="TDR90451.1"/>
    <property type="molecule type" value="Genomic_DNA"/>
</dbReference>
<keyword evidence="4" id="KW-1185">Reference proteome</keyword>
<dbReference type="Pfam" id="PF13439">
    <property type="entry name" value="Glyco_transf_4"/>
    <property type="match status" value="1"/>
</dbReference>
<dbReference type="CDD" id="cd03802">
    <property type="entry name" value="GT4_AviGT4-like"/>
    <property type="match status" value="1"/>
</dbReference>
<feature type="domain" description="Glycosyl transferase family 1" evidence="1">
    <location>
        <begin position="169"/>
        <end position="303"/>
    </location>
</feature>
<dbReference type="InterPro" id="IPR001296">
    <property type="entry name" value="Glyco_trans_1"/>
</dbReference>
<dbReference type="InterPro" id="IPR028098">
    <property type="entry name" value="Glyco_trans_4-like_N"/>
</dbReference>
<accession>A0A4R7BXX6</accession>
<dbReference type="Pfam" id="PF00534">
    <property type="entry name" value="Glycos_transf_1"/>
    <property type="match status" value="1"/>
</dbReference>
<evidence type="ECO:0000259" key="1">
    <source>
        <dbReference type="Pfam" id="PF00534"/>
    </source>
</evidence>
<evidence type="ECO:0000313" key="4">
    <source>
        <dbReference type="Proteomes" id="UP000295122"/>
    </source>
</evidence>
<feature type="domain" description="Glycosyltransferase subfamily 4-like N-terminal" evidence="2">
    <location>
        <begin position="18"/>
        <end position="121"/>
    </location>
</feature>
<dbReference type="OrthoDB" id="9801573at2"/>
<keyword evidence="3" id="KW-0808">Transferase</keyword>
<dbReference type="GO" id="GO:0016757">
    <property type="term" value="F:glycosyltransferase activity"/>
    <property type="evidence" value="ECO:0007669"/>
    <property type="project" value="InterPro"/>
</dbReference>
<dbReference type="RefSeq" id="WP_133771855.1">
    <property type="nucleotide sequence ID" value="NZ_SNZR01000013.1"/>
</dbReference>
<proteinExistence type="predicted"/>
<evidence type="ECO:0000313" key="3">
    <source>
        <dbReference type="EMBL" id="TDR90451.1"/>
    </source>
</evidence>
<evidence type="ECO:0000259" key="2">
    <source>
        <dbReference type="Pfam" id="PF13439"/>
    </source>
</evidence>